<dbReference type="InterPro" id="IPR006156">
    <property type="entry name" value="Dihydroneopterin_aldolase"/>
</dbReference>
<dbReference type="EC" id="4.1.2.25" evidence="6"/>
<comment type="catalytic activity">
    <reaction evidence="1 6">
        <text>7,8-dihydroneopterin = 6-hydroxymethyl-7,8-dihydropterin + glycolaldehyde</text>
        <dbReference type="Rhea" id="RHEA:10540"/>
        <dbReference type="ChEBI" id="CHEBI:17001"/>
        <dbReference type="ChEBI" id="CHEBI:17071"/>
        <dbReference type="ChEBI" id="CHEBI:44841"/>
        <dbReference type="EC" id="4.1.2.25"/>
    </reaction>
</comment>
<gene>
    <name evidence="8" type="primary">folB</name>
    <name evidence="8" type="ORF">COB13_11275</name>
</gene>
<evidence type="ECO:0000313" key="8">
    <source>
        <dbReference type="EMBL" id="PCI99819.1"/>
    </source>
</evidence>
<dbReference type="Pfam" id="PF02152">
    <property type="entry name" value="FolB"/>
    <property type="match status" value="1"/>
</dbReference>
<sequence>MSFANADKNERHVFIHGMKLKASIGIFDHEKARKQMIIIDVDLVVDDVPHNDEIENVVNYKLIVEDIEAYVEAGHVLLVEAMAENIADICLKDAKVKRALVKIEKPEAFIHVSGVGVAVERCQK</sequence>
<evidence type="ECO:0000259" key="7">
    <source>
        <dbReference type="SMART" id="SM00905"/>
    </source>
</evidence>
<reference evidence="8" key="2">
    <citation type="journal article" date="2018" name="ISME J.">
        <title>A dynamic microbial community with high functional redundancy inhabits the cold, oxic subseafloor aquifer.</title>
        <authorList>
            <person name="Tully B.J."/>
            <person name="Wheat C.G."/>
            <person name="Glazer B.T."/>
            <person name="Huber J.A."/>
        </authorList>
    </citation>
    <scope>NUCLEOTIDE SEQUENCE</scope>
    <source>
        <strain evidence="8">NORP83</strain>
    </source>
</reference>
<dbReference type="InterPro" id="IPR043133">
    <property type="entry name" value="GTP-CH-I_C/QueF"/>
</dbReference>
<keyword evidence="4 6" id="KW-0289">Folate biosynthesis</keyword>
<proteinExistence type="inferred from homology"/>
<evidence type="ECO:0000256" key="6">
    <source>
        <dbReference type="RuleBase" id="RU362079"/>
    </source>
</evidence>
<evidence type="ECO:0000256" key="2">
    <source>
        <dbReference type="ARBA" id="ARBA00005013"/>
    </source>
</evidence>
<dbReference type="GO" id="GO:0046656">
    <property type="term" value="P:folic acid biosynthetic process"/>
    <property type="evidence" value="ECO:0007669"/>
    <property type="project" value="UniProtKB-UniRule"/>
</dbReference>
<keyword evidence="5 6" id="KW-0456">Lyase</keyword>
<organism evidence="8">
    <name type="scientific">OCS116 cluster bacterium</name>
    <dbReference type="NCBI Taxonomy" id="2030921"/>
    <lineage>
        <taxon>Bacteria</taxon>
        <taxon>Pseudomonadati</taxon>
        <taxon>Pseudomonadota</taxon>
        <taxon>Alphaproteobacteria</taxon>
        <taxon>OCS116 cluster</taxon>
    </lineage>
</organism>
<dbReference type="SMART" id="SM00905">
    <property type="entry name" value="FolB"/>
    <property type="match status" value="1"/>
</dbReference>
<comment type="function">
    <text evidence="6">Catalyzes the conversion of 7,8-dihydroneopterin to 6-hydroxymethyl-7,8-dihydropterin.</text>
</comment>
<dbReference type="InterPro" id="IPR006157">
    <property type="entry name" value="FolB_dom"/>
</dbReference>
<comment type="pathway">
    <text evidence="2 6">Cofactor biosynthesis; tetrahydrofolate biosynthesis; 2-amino-4-hydroxy-6-hydroxymethyl-7,8-dihydropteridine diphosphate from 7,8-dihydroneopterin triphosphate: step 3/4.</text>
</comment>
<dbReference type="AlphaFoldDB" id="A0A2A4YZA6"/>
<evidence type="ECO:0000256" key="5">
    <source>
        <dbReference type="ARBA" id="ARBA00023239"/>
    </source>
</evidence>
<comment type="caution">
    <text evidence="8">The sequence shown here is derived from an EMBL/GenBank/DDBJ whole genome shotgun (WGS) entry which is preliminary data.</text>
</comment>
<dbReference type="UniPathway" id="UPA00077">
    <property type="reaction ID" value="UER00154"/>
</dbReference>
<dbReference type="Gene3D" id="3.30.1130.10">
    <property type="match status" value="1"/>
</dbReference>
<name>A0A2A4YZA6_9PROT</name>
<dbReference type="PANTHER" id="PTHR42844:SF1">
    <property type="entry name" value="DIHYDRONEOPTERIN ALDOLASE 1-RELATED"/>
    <property type="match status" value="1"/>
</dbReference>
<dbReference type="PANTHER" id="PTHR42844">
    <property type="entry name" value="DIHYDRONEOPTERIN ALDOLASE 1-RELATED"/>
    <property type="match status" value="1"/>
</dbReference>
<feature type="domain" description="Dihydroneopterin aldolase/epimerase" evidence="7">
    <location>
        <begin position="13"/>
        <end position="121"/>
    </location>
</feature>
<dbReference type="SUPFAM" id="SSF55620">
    <property type="entry name" value="Tetrahydrobiopterin biosynthesis enzymes-like"/>
    <property type="match status" value="1"/>
</dbReference>
<protein>
    <recommendedName>
        <fullName evidence="6">7,8-dihydroneopterin aldolase</fullName>
        <ecNumber evidence="6">4.1.2.25</ecNumber>
    </recommendedName>
</protein>
<dbReference type="EMBL" id="NVUS01000014">
    <property type="protein sequence ID" value="PCI99819.1"/>
    <property type="molecule type" value="Genomic_DNA"/>
</dbReference>
<dbReference type="GO" id="GO:0005737">
    <property type="term" value="C:cytoplasm"/>
    <property type="evidence" value="ECO:0007669"/>
    <property type="project" value="TreeGrafter"/>
</dbReference>
<reference key="1">
    <citation type="submission" date="2017-08" db="EMBL/GenBank/DDBJ databases">
        <title>A dynamic microbial community with high functional redundancy inhabits the cold, oxic subseafloor aquifer.</title>
        <authorList>
            <person name="Tully B.J."/>
            <person name="Wheat C.G."/>
            <person name="Glazer B.T."/>
            <person name="Huber J.A."/>
        </authorList>
    </citation>
    <scope>NUCLEOTIDE SEQUENCE [LARGE SCALE GENOMIC DNA]</scope>
</reference>
<dbReference type="NCBIfam" id="TIGR00526">
    <property type="entry name" value="folB_dom"/>
    <property type="match status" value="1"/>
</dbReference>
<accession>A0A2A4YZA6</accession>
<evidence type="ECO:0000256" key="3">
    <source>
        <dbReference type="ARBA" id="ARBA00005708"/>
    </source>
</evidence>
<dbReference type="GO" id="GO:0046654">
    <property type="term" value="P:tetrahydrofolate biosynthetic process"/>
    <property type="evidence" value="ECO:0007669"/>
    <property type="project" value="UniProtKB-UniRule"/>
</dbReference>
<evidence type="ECO:0000256" key="1">
    <source>
        <dbReference type="ARBA" id="ARBA00001353"/>
    </source>
</evidence>
<dbReference type="NCBIfam" id="TIGR00525">
    <property type="entry name" value="folB"/>
    <property type="match status" value="1"/>
</dbReference>
<comment type="similarity">
    <text evidence="3 6">Belongs to the DHNA family.</text>
</comment>
<dbReference type="GO" id="GO:0004150">
    <property type="term" value="F:dihydroneopterin aldolase activity"/>
    <property type="evidence" value="ECO:0007669"/>
    <property type="project" value="UniProtKB-UniRule"/>
</dbReference>
<evidence type="ECO:0000256" key="4">
    <source>
        <dbReference type="ARBA" id="ARBA00022909"/>
    </source>
</evidence>